<comment type="caution">
    <text evidence="1">The sequence shown here is derived from an EMBL/GenBank/DDBJ whole genome shotgun (WGS) entry which is preliminary data.</text>
</comment>
<name>A0A5B7JQ41_PORTR</name>
<reference evidence="1 2" key="1">
    <citation type="submission" date="2019-05" db="EMBL/GenBank/DDBJ databases">
        <title>Another draft genome of Portunus trituberculatus and its Hox gene families provides insights of decapod evolution.</title>
        <authorList>
            <person name="Jeong J.-H."/>
            <person name="Song I."/>
            <person name="Kim S."/>
            <person name="Choi T."/>
            <person name="Kim D."/>
            <person name="Ryu S."/>
            <person name="Kim W."/>
        </authorList>
    </citation>
    <scope>NUCLEOTIDE SEQUENCE [LARGE SCALE GENOMIC DNA]</scope>
    <source>
        <tissue evidence="1">Muscle</tissue>
    </source>
</reference>
<keyword evidence="2" id="KW-1185">Reference proteome</keyword>
<proteinExistence type="predicted"/>
<accession>A0A5B7JQ41</accession>
<evidence type="ECO:0000313" key="1">
    <source>
        <dbReference type="EMBL" id="MPC96553.1"/>
    </source>
</evidence>
<dbReference type="EMBL" id="VSRR010106431">
    <property type="protein sequence ID" value="MPC96553.1"/>
    <property type="molecule type" value="Genomic_DNA"/>
</dbReference>
<evidence type="ECO:0000313" key="2">
    <source>
        <dbReference type="Proteomes" id="UP000324222"/>
    </source>
</evidence>
<dbReference type="Proteomes" id="UP000324222">
    <property type="component" value="Unassembled WGS sequence"/>
</dbReference>
<sequence>MHVNFGFTCPTYNPKPISGVASECAGCSVLGSASLPPVNAGRHLVIEPLTREAGSQEAILLRLPYNL</sequence>
<dbReference type="AlphaFoldDB" id="A0A5B7JQ41"/>
<gene>
    <name evidence="1" type="ORF">E2C01_091817</name>
</gene>
<organism evidence="1 2">
    <name type="scientific">Portunus trituberculatus</name>
    <name type="common">Swimming crab</name>
    <name type="synonym">Neptunus trituberculatus</name>
    <dbReference type="NCBI Taxonomy" id="210409"/>
    <lineage>
        <taxon>Eukaryota</taxon>
        <taxon>Metazoa</taxon>
        <taxon>Ecdysozoa</taxon>
        <taxon>Arthropoda</taxon>
        <taxon>Crustacea</taxon>
        <taxon>Multicrustacea</taxon>
        <taxon>Malacostraca</taxon>
        <taxon>Eumalacostraca</taxon>
        <taxon>Eucarida</taxon>
        <taxon>Decapoda</taxon>
        <taxon>Pleocyemata</taxon>
        <taxon>Brachyura</taxon>
        <taxon>Eubrachyura</taxon>
        <taxon>Portunoidea</taxon>
        <taxon>Portunidae</taxon>
        <taxon>Portuninae</taxon>
        <taxon>Portunus</taxon>
    </lineage>
</organism>
<protein>
    <submittedName>
        <fullName evidence="1">Uncharacterized protein</fullName>
    </submittedName>
</protein>